<proteinExistence type="predicted"/>
<accession>A0ACC2S1D8</accession>
<gene>
    <name evidence="1" type="ORF">DSO57_1036400</name>
</gene>
<reference evidence="1" key="1">
    <citation type="submission" date="2022-04" db="EMBL/GenBank/DDBJ databases">
        <title>Genome of the entomopathogenic fungus Entomophthora muscae.</title>
        <authorList>
            <person name="Elya C."/>
            <person name="Lovett B.R."/>
            <person name="Lee E."/>
            <person name="Macias A.M."/>
            <person name="Hajek A.E."/>
            <person name="De Bivort B.L."/>
            <person name="Kasson M.T."/>
            <person name="De Fine Licht H.H."/>
            <person name="Stajich J.E."/>
        </authorList>
    </citation>
    <scope>NUCLEOTIDE SEQUENCE</scope>
    <source>
        <strain evidence="1">Berkeley</strain>
    </source>
</reference>
<evidence type="ECO:0000313" key="2">
    <source>
        <dbReference type="Proteomes" id="UP001165960"/>
    </source>
</evidence>
<evidence type="ECO:0000313" key="1">
    <source>
        <dbReference type="EMBL" id="KAJ9056110.1"/>
    </source>
</evidence>
<protein>
    <submittedName>
        <fullName evidence="1">Uncharacterized protein</fullName>
    </submittedName>
</protein>
<organism evidence="1 2">
    <name type="scientific">Entomophthora muscae</name>
    <dbReference type="NCBI Taxonomy" id="34485"/>
    <lineage>
        <taxon>Eukaryota</taxon>
        <taxon>Fungi</taxon>
        <taxon>Fungi incertae sedis</taxon>
        <taxon>Zoopagomycota</taxon>
        <taxon>Entomophthoromycotina</taxon>
        <taxon>Entomophthoromycetes</taxon>
        <taxon>Entomophthorales</taxon>
        <taxon>Entomophthoraceae</taxon>
        <taxon>Entomophthora</taxon>
    </lineage>
</organism>
<keyword evidence="2" id="KW-1185">Reference proteome</keyword>
<dbReference type="EMBL" id="QTSX02006029">
    <property type="protein sequence ID" value="KAJ9056110.1"/>
    <property type="molecule type" value="Genomic_DNA"/>
</dbReference>
<comment type="caution">
    <text evidence="1">The sequence shown here is derived from an EMBL/GenBank/DDBJ whole genome shotgun (WGS) entry which is preliminary data.</text>
</comment>
<dbReference type="Proteomes" id="UP001165960">
    <property type="component" value="Unassembled WGS sequence"/>
</dbReference>
<sequence length="241" mass="27618">MIEIPFIQSIASLARLALFSASLQLNCFGLLLLFLGASFISYPSAFGEYASFSIVIIATCFILLSFIGYFVVFSNDRTLLGLYIQSQCFFIPMLTAFLYNFFQHYEYQSYLLPVWKYLFSSSPETIQFVEESLECCGFNNTFNLAVPRDCIIKLGFRDSCLHSISREVDHSQDMIVQVFTCVFAIYVVGIFSAALLYLWYIYREALIRDSEAMQTNFTNRSHATYPSCEDTPLLHNPSQRP</sequence>
<name>A0ACC2S1D8_9FUNG</name>